<keyword evidence="3" id="KW-1185">Reference proteome</keyword>
<dbReference type="Proteomes" id="UP001163064">
    <property type="component" value="Unassembled WGS sequence"/>
</dbReference>
<organism evidence="2 3">
    <name type="scientific">Streptomyces beihaiensis</name>
    <dbReference type="NCBI Taxonomy" id="2984495"/>
    <lineage>
        <taxon>Bacteria</taxon>
        <taxon>Bacillati</taxon>
        <taxon>Actinomycetota</taxon>
        <taxon>Actinomycetes</taxon>
        <taxon>Kitasatosporales</taxon>
        <taxon>Streptomycetaceae</taxon>
        <taxon>Streptomyces</taxon>
    </lineage>
</organism>
<protein>
    <submittedName>
        <fullName evidence="2">Uncharacterized protein</fullName>
    </submittedName>
</protein>
<dbReference type="Gene3D" id="3.40.50.2000">
    <property type="entry name" value="Glycogen Phosphorylase B"/>
    <property type="match status" value="2"/>
</dbReference>
<dbReference type="SUPFAM" id="SSF53756">
    <property type="entry name" value="UDP-Glycosyltransferase/glycogen phosphorylase"/>
    <property type="match status" value="1"/>
</dbReference>
<sequence>MKITFLLFDAYGIGGTIRATANLATALAERHHVEIVSYHRTAERMAVPVDPRVRVRDLVDLRRDAHEDPVSQTLDAVCPYDPVYASRTPPSALGEQRLAHFLRRTDSDVVIATRPCLVCFLAEHGRADAYRRIGREHLTRASHSDALLRDLDAALDALDAFVTLSEGDALAYDRALPVRQALITHIPGCCPQPEVEAATGTSRIVVAAGRLVPVKRHDRLIGAFAKAAARHRTGPCTSTAAARSRPHCAVVSTNSARTPMCSSWALALASTPSGPRVPSPPCPATQRRSACSSSRPCAWASRSSRPTATTAPGRSSATAGTVSSSRRTRGAAPCGTSI</sequence>
<proteinExistence type="predicted"/>
<dbReference type="EMBL" id="JAPHNL010000253">
    <property type="protein sequence ID" value="MCX3061979.1"/>
    <property type="molecule type" value="Genomic_DNA"/>
</dbReference>
<feature type="region of interest" description="Disordered" evidence="1">
    <location>
        <begin position="294"/>
        <end position="338"/>
    </location>
</feature>
<name>A0ABT3TY95_9ACTN</name>
<evidence type="ECO:0000313" key="3">
    <source>
        <dbReference type="Proteomes" id="UP001163064"/>
    </source>
</evidence>
<feature type="compositionally biased region" description="Low complexity" evidence="1">
    <location>
        <begin position="294"/>
        <end position="306"/>
    </location>
</feature>
<evidence type="ECO:0000256" key="1">
    <source>
        <dbReference type="SAM" id="MobiDB-lite"/>
    </source>
</evidence>
<gene>
    <name evidence="2" type="ORF">OFY01_19875</name>
</gene>
<evidence type="ECO:0000313" key="2">
    <source>
        <dbReference type="EMBL" id="MCX3061979.1"/>
    </source>
</evidence>
<feature type="compositionally biased region" description="Polar residues" evidence="1">
    <location>
        <begin position="307"/>
        <end position="325"/>
    </location>
</feature>
<reference evidence="2" key="1">
    <citation type="submission" date="2022-10" db="EMBL/GenBank/DDBJ databases">
        <title>Streptomyces beihaiensis sp. nov., a chitin degrading actinobacterium, isolated from shrimp pond soil.</title>
        <authorList>
            <person name="Xie J."/>
            <person name="Shen N."/>
        </authorList>
    </citation>
    <scope>NUCLEOTIDE SEQUENCE</scope>
    <source>
        <strain evidence="2">GXMU-J5</strain>
    </source>
</reference>
<accession>A0ABT3TY95</accession>
<comment type="caution">
    <text evidence="2">The sequence shown here is derived from an EMBL/GenBank/DDBJ whole genome shotgun (WGS) entry which is preliminary data.</text>
</comment>